<dbReference type="Proteomes" id="UP000644507">
    <property type="component" value="Unassembled WGS sequence"/>
</dbReference>
<evidence type="ECO:0000313" key="2">
    <source>
        <dbReference type="EMBL" id="GHC47543.1"/>
    </source>
</evidence>
<reference evidence="2" key="1">
    <citation type="journal article" date="2014" name="Int. J. Syst. Evol. Microbiol.">
        <title>Complete genome sequence of Corynebacterium casei LMG S-19264T (=DSM 44701T), isolated from a smear-ripened cheese.</title>
        <authorList>
            <consortium name="US DOE Joint Genome Institute (JGI-PGF)"/>
            <person name="Walter F."/>
            <person name="Albersmeier A."/>
            <person name="Kalinowski J."/>
            <person name="Ruckert C."/>
        </authorList>
    </citation>
    <scope>NUCLEOTIDE SEQUENCE</scope>
    <source>
        <strain evidence="2">KCTC 12988</strain>
    </source>
</reference>
<keyword evidence="3" id="KW-1185">Reference proteome</keyword>
<evidence type="ECO:0000313" key="3">
    <source>
        <dbReference type="Proteomes" id="UP000644507"/>
    </source>
</evidence>
<proteinExistence type="predicted"/>
<reference evidence="2" key="2">
    <citation type="submission" date="2020-09" db="EMBL/GenBank/DDBJ databases">
        <authorList>
            <person name="Sun Q."/>
            <person name="Kim S."/>
        </authorList>
    </citation>
    <scope>NUCLEOTIDE SEQUENCE</scope>
    <source>
        <strain evidence="2">KCTC 12988</strain>
    </source>
</reference>
<comment type="caution">
    <text evidence="2">The sequence shown here is derived from an EMBL/GenBank/DDBJ whole genome shotgun (WGS) entry which is preliminary data.</text>
</comment>
<dbReference type="AlphaFoldDB" id="A0A918WHQ2"/>
<protein>
    <submittedName>
        <fullName evidence="2">Uncharacterized protein</fullName>
    </submittedName>
</protein>
<gene>
    <name evidence="2" type="ORF">GCM10007100_11590</name>
</gene>
<dbReference type="RefSeq" id="WP_189568216.1">
    <property type="nucleotide sequence ID" value="NZ_BMXI01000004.1"/>
</dbReference>
<dbReference type="EMBL" id="BMXI01000004">
    <property type="protein sequence ID" value="GHC47543.1"/>
    <property type="molecule type" value="Genomic_DNA"/>
</dbReference>
<evidence type="ECO:0000256" key="1">
    <source>
        <dbReference type="SAM" id="MobiDB-lite"/>
    </source>
</evidence>
<name>A0A918WHQ2_9BACT</name>
<sequence length="430" mass="46930">MKSKLPIYLSLWGVSLGAAFFAGKSLSPAIETTETVQSAKSMRGEKSGGSGTFSDSGSVASMASAQARLDAAPMVKKGSTPEEMVADIARYDDAIERNNALLALIDSLAPEEFLSVVDAFRELGITQDRWGEYEMLLTAWAKVNPSEALDYASENTSGSFARNTILSTWASTNPDAAIAWAEANHENKDEANPWLVGVIEGIAPYDVARATGLMETMPRSRERGQALNTLIQQMMMESPEDAKAWAGTIQDEVLRSGAYATTAEAIARKNPAEAAEWLTELADVEALNRVGDDLAQTWYRESPEDATNWVTSLPAEAMGEAAEGIVDRVVREDPIQAAEWLSQLATANPDANFDGSIRELVRGSVRRDPELAATWVSGLSSNEDQTRYYHRILSEWNNNDSAAALNWVQANEQNLPESIARRFLNTQQQN</sequence>
<feature type="region of interest" description="Disordered" evidence="1">
    <location>
        <begin position="37"/>
        <end position="57"/>
    </location>
</feature>
<organism evidence="2 3">
    <name type="scientific">Roseibacillus persicicus</name>
    <dbReference type="NCBI Taxonomy" id="454148"/>
    <lineage>
        <taxon>Bacteria</taxon>
        <taxon>Pseudomonadati</taxon>
        <taxon>Verrucomicrobiota</taxon>
        <taxon>Verrucomicrobiia</taxon>
        <taxon>Verrucomicrobiales</taxon>
        <taxon>Verrucomicrobiaceae</taxon>
        <taxon>Roseibacillus</taxon>
    </lineage>
</organism>
<accession>A0A918WHQ2</accession>